<feature type="region of interest" description="Disordered" evidence="5">
    <location>
        <begin position="355"/>
        <end position="456"/>
    </location>
</feature>
<feature type="region of interest" description="Disordered" evidence="5">
    <location>
        <begin position="535"/>
        <end position="559"/>
    </location>
</feature>
<dbReference type="GO" id="GO:0019185">
    <property type="term" value="C:snRNA-activating protein complex"/>
    <property type="evidence" value="ECO:0007669"/>
    <property type="project" value="TreeGrafter"/>
</dbReference>
<feature type="compositionally biased region" description="Low complexity" evidence="5">
    <location>
        <begin position="649"/>
        <end position="668"/>
    </location>
</feature>
<dbReference type="EMBL" id="GDKF01007702">
    <property type="protein sequence ID" value="JAT70920.1"/>
    <property type="molecule type" value="Transcribed_RNA"/>
</dbReference>
<evidence type="ECO:0000256" key="5">
    <source>
        <dbReference type="SAM" id="MobiDB-lite"/>
    </source>
</evidence>
<reference evidence="9" key="1">
    <citation type="submission" date="2015-08" db="EMBL/GenBank/DDBJ databases">
        <authorList>
            <person name="Babu N.S."/>
            <person name="Beckwith C.J."/>
            <person name="Beseler K.G."/>
            <person name="Brison A."/>
            <person name="Carone J.V."/>
            <person name="Caskin T.P."/>
            <person name="Diamond M."/>
            <person name="Durham M.E."/>
            <person name="Foxe J.M."/>
            <person name="Go M."/>
            <person name="Henderson B.A."/>
            <person name="Jones I.B."/>
            <person name="McGettigan J.A."/>
            <person name="Micheletti S.J."/>
            <person name="Nasrallah M.E."/>
            <person name="Ortiz D."/>
            <person name="Piller C.R."/>
            <person name="Privatt S.R."/>
            <person name="Schneider S.L."/>
            <person name="Sharp S."/>
            <person name="Smith T.C."/>
            <person name="Stanton J.D."/>
            <person name="Ullery H.E."/>
            <person name="Wilson R.J."/>
            <person name="Serrano M.G."/>
            <person name="Buck G."/>
            <person name="Lee V."/>
            <person name="Wang Y."/>
            <person name="Carvalho R."/>
            <person name="Voegtly L."/>
            <person name="Shi R."/>
            <person name="Duckworth R."/>
            <person name="Johnson A."/>
            <person name="Loviza R."/>
            <person name="Walstead R."/>
            <person name="Shah Z."/>
            <person name="Kiflezghi M."/>
            <person name="Wade K."/>
            <person name="Ball S.L."/>
            <person name="Bradley K.W."/>
            <person name="Asai D.J."/>
            <person name="Bowman C.A."/>
            <person name="Russell D.A."/>
            <person name="Pope W.H."/>
            <person name="Jacobs-Sera D."/>
            <person name="Hendrix R.W."/>
            <person name="Hatfull G.F."/>
        </authorList>
    </citation>
    <scope>NUCLEOTIDE SEQUENCE</scope>
</reference>
<dbReference type="AlphaFoldDB" id="A0A1D1ZVF0"/>
<feature type="domain" description="Myb-like" evidence="6">
    <location>
        <begin position="102"/>
        <end position="152"/>
    </location>
</feature>
<feature type="domain" description="Myb-like" evidence="6">
    <location>
        <begin position="51"/>
        <end position="101"/>
    </location>
</feature>
<protein>
    <recommendedName>
        <fullName evidence="10">Myb-related protein B</fullName>
    </recommendedName>
</protein>
<feature type="compositionally biased region" description="Basic and acidic residues" evidence="5">
    <location>
        <begin position="547"/>
        <end position="559"/>
    </location>
</feature>
<dbReference type="GO" id="GO:0000978">
    <property type="term" value="F:RNA polymerase II cis-regulatory region sequence-specific DNA binding"/>
    <property type="evidence" value="ECO:0007669"/>
    <property type="project" value="TreeGrafter"/>
</dbReference>
<dbReference type="GO" id="GO:0042796">
    <property type="term" value="P:snRNA transcription by RNA polymerase III"/>
    <property type="evidence" value="ECO:0007669"/>
    <property type="project" value="TreeGrafter"/>
</dbReference>
<evidence type="ECO:0000256" key="4">
    <source>
        <dbReference type="ARBA" id="ARBA00023242"/>
    </source>
</evidence>
<organism evidence="9">
    <name type="scientific">Auxenochlorella protothecoides</name>
    <name type="common">Green microalga</name>
    <name type="synonym">Chlorella protothecoides</name>
    <dbReference type="NCBI Taxonomy" id="3075"/>
    <lineage>
        <taxon>Eukaryota</taxon>
        <taxon>Viridiplantae</taxon>
        <taxon>Chlorophyta</taxon>
        <taxon>core chlorophytes</taxon>
        <taxon>Trebouxiophyceae</taxon>
        <taxon>Chlorellales</taxon>
        <taxon>Chlorellaceae</taxon>
        <taxon>Auxenochlorella</taxon>
    </lineage>
</organism>
<feature type="domain" description="SANT" evidence="7">
    <location>
        <begin position="3"/>
        <end position="51"/>
    </location>
</feature>
<dbReference type="PANTHER" id="PTHR46621:SF1">
    <property type="entry name" value="SNRNA-ACTIVATING PROTEIN COMPLEX SUBUNIT 4"/>
    <property type="match status" value="1"/>
</dbReference>
<keyword evidence="1" id="KW-0805">Transcription regulation</keyword>
<keyword evidence="4" id="KW-0539">Nucleus</keyword>
<feature type="compositionally biased region" description="Low complexity" evidence="5">
    <location>
        <begin position="202"/>
        <end position="211"/>
    </location>
</feature>
<evidence type="ECO:0000256" key="2">
    <source>
        <dbReference type="ARBA" id="ARBA00023125"/>
    </source>
</evidence>
<keyword evidence="3" id="KW-0804">Transcription</keyword>
<feature type="domain" description="Myb-like" evidence="6">
    <location>
        <begin position="1"/>
        <end position="50"/>
    </location>
</feature>
<dbReference type="Gene3D" id="1.10.10.60">
    <property type="entry name" value="Homeodomain-like"/>
    <property type="match status" value="3"/>
</dbReference>
<feature type="compositionally biased region" description="Low complexity" evidence="5">
    <location>
        <begin position="420"/>
        <end position="445"/>
    </location>
</feature>
<dbReference type="Pfam" id="PF13921">
    <property type="entry name" value="Myb_DNA-bind_6"/>
    <property type="match status" value="1"/>
</dbReference>
<evidence type="ECO:0000259" key="7">
    <source>
        <dbReference type="PROSITE" id="PS51293"/>
    </source>
</evidence>
<dbReference type="InterPro" id="IPR001005">
    <property type="entry name" value="SANT/Myb"/>
</dbReference>
<feature type="domain" description="HTH myb-type" evidence="8">
    <location>
        <begin position="1"/>
        <end position="47"/>
    </location>
</feature>
<dbReference type="InterPro" id="IPR051575">
    <property type="entry name" value="Myb-like_DNA-bd"/>
</dbReference>
<feature type="region of interest" description="Disordered" evidence="5">
    <location>
        <begin position="161"/>
        <end position="236"/>
    </location>
</feature>
<dbReference type="PROSITE" id="PS50090">
    <property type="entry name" value="MYB_LIKE"/>
    <property type="match status" value="3"/>
</dbReference>
<name>A0A1D1ZVF0_AUXPR</name>
<dbReference type="GO" id="GO:0042795">
    <property type="term" value="P:snRNA transcription by RNA polymerase II"/>
    <property type="evidence" value="ECO:0007669"/>
    <property type="project" value="TreeGrafter"/>
</dbReference>
<dbReference type="Pfam" id="PF00249">
    <property type="entry name" value="Myb_DNA-binding"/>
    <property type="match status" value="1"/>
</dbReference>
<gene>
    <name evidence="9" type="ORF">g.3390</name>
</gene>
<feature type="region of interest" description="Disordered" evidence="5">
    <location>
        <begin position="642"/>
        <end position="673"/>
    </location>
</feature>
<feature type="domain" description="HTH myb-type" evidence="8">
    <location>
        <begin position="51"/>
        <end position="105"/>
    </location>
</feature>
<dbReference type="InterPro" id="IPR017930">
    <property type="entry name" value="Myb_dom"/>
</dbReference>
<dbReference type="InterPro" id="IPR009057">
    <property type="entry name" value="Homeodomain-like_sf"/>
</dbReference>
<sequence>MTSAKGLWTEEEDFLLAKWQEVHGNRWSEVARHIGTKTGQQCAQRWRHRVNPNISKEKWTEAEDNQLTSLVRQYGSCWAEISRNLPGRTDQQCMGRWRRHLDPSVRRVSWHPTEDEKLRELVAEHGASWSFISRFMEGRTAQQVRARWCQLESLESTPASLRVKARQGGHANRPSAPAKVSSSGDASLKKHLTFDDDEEEGGAAPRGGSPVRGRRRGAAPPEHEDGLSSPEYRPRPTTLRTASLATAGQGPAAAGPRRGPAYGSDACSALLAAAHVASAAASVDDAMGGAPGPRAVAPTAAAAAPARPALAAGRARETQAAQASAAAQLMASLAWVRQLAAAKAGLDGAASAAGGRAAERSAGPSPAPVDAPQVSQPAAGDAAGAPELAGREPSDGRGPPSPPLLPAMHGAPSGPEACRPAQRPGQGGPTAAAAPDTHAQGGAAALRPPHPGPAARQALRLDLEHSNPPFFARLAALAPSLEGSRVTPIKLSTALGGGPSLLSPPMGPLLSPLGCSRDGQLESPQFHGLVTPEWARQGQRGPGSTGEGRHRDADFDTRRAAVTRRLPMDELAPDPASPRAADLQGFGSFSMVLGSPPKKARMATPVRGGAPAPVADAAHLLQPESVGRTALAAYLQEGLGLASGGRGRPGSAAAAPSPGPPAKWAGSATADMNSRSVRTSLHALLEQV</sequence>
<dbReference type="SMART" id="SM00717">
    <property type="entry name" value="SANT"/>
    <property type="match status" value="3"/>
</dbReference>
<dbReference type="PROSITE" id="PS51294">
    <property type="entry name" value="HTH_MYB"/>
    <property type="match status" value="3"/>
</dbReference>
<dbReference type="PROSITE" id="PS51293">
    <property type="entry name" value="SANT"/>
    <property type="match status" value="1"/>
</dbReference>
<dbReference type="SUPFAM" id="SSF46689">
    <property type="entry name" value="Homeodomain-like"/>
    <property type="match status" value="2"/>
</dbReference>
<evidence type="ECO:0000259" key="6">
    <source>
        <dbReference type="PROSITE" id="PS50090"/>
    </source>
</evidence>
<dbReference type="CDD" id="cd00167">
    <property type="entry name" value="SANT"/>
    <property type="match status" value="3"/>
</dbReference>
<dbReference type="InterPro" id="IPR017884">
    <property type="entry name" value="SANT_dom"/>
</dbReference>
<evidence type="ECO:0000259" key="8">
    <source>
        <dbReference type="PROSITE" id="PS51294"/>
    </source>
</evidence>
<feature type="domain" description="HTH myb-type" evidence="8">
    <location>
        <begin position="106"/>
        <end position="156"/>
    </location>
</feature>
<accession>A0A1D1ZVF0</accession>
<dbReference type="GO" id="GO:0001006">
    <property type="term" value="F:RNA polymerase III type 3 promoter sequence-specific DNA binding"/>
    <property type="evidence" value="ECO:0007669"/>
    <property type="project" value="TreeGrafter"/>
</dbReference>
<evidence type="ECO:0000256" key="1">
    <source>
        <dbReference type="ARBA" id="ARBA00023015"/>
    </source>
</evidence>
<evidence type="ECO:0000256" key="3">
    <source>
        <dbReference type="ARBA" id="ARBA00023163"/>
    </source>
</evidence>
<proteinExistence type="predicted"/>
<dbReference type="PANTHER" id="PTHR46621">
    <property type="entry name" value="SNRNA-ACTIVATING PROTEIN COMPLEX SUBUNIT 4"/>
    <property type="match status" value="1"/>
</dbReference>
<feature type="compositionally biased region" description="Low complexity" evidence="5">
    <location>
        <begin position="378"/>
        <end position="388"/>
    </location>
</feature>
<evidence type="ECO:0008006" key="10">
    <source>
        <dbReference type="Google" id="ProtNLM"/>
    </source>
</evidence>
<keyword evidence="2" id="KW-0238">DNA-binding</keyword>
<evidence type="ECO:0000313" key="9">
    <source>
        <dbReference type="EMBL" id="JAT70920.1"/>
    </source>
</evidence>